<feature type="compositionally biased region" description="Low complexity" evidence="1">
    <location>
        <begin position="210"/>
        <end position="222"/>
    </location>
</feature>
<dbReference type="Proteomes" id="UP001296104">
    <property type="component" value="Unassembled WGS sequence"/>
</dbReference>
<accession>A0AAI8Z094</accession>
<gene>
    <name evidence="2" type="ORF">LECACI_7A005238</name>
</gene>
<dbReference type="EMBL" id="CAVMBE010000033">
    <property type="protein sequence ID" value="CAK4029235.1"/>
    <property type="molecule type" value="Genomic_DNA"/>
</dbReference>
<evidence type="ECO:0000313" key="3">
    <source>
        <dbReference type="Proteomes" id="UP001296104"/>
    </source>
</evidence>
<feature type="compositionally biased region" description="Low complexity" evidence="1">
    <location>
        <begin position="14"/>
        <end position="23"/>
    </location>
</feature>
<feature type="compositionally biased region" description="Polar residues" evidence="1">
    <location>
        <begin position="1"/>
        <end position="11"/>
    </location>
</feature>
<feature type="compositionally biased region" description="Basic and acidic residues" evidence="1">
    <location>
        <begin position="277"/>
        <end position="291"/>
    </location>
</feature>
<feature type="compositionally biased region" description="Polar residues" evidence="1">
    <location>
        <begin position="321"/>
        <end position="335"/>
    </location>
</feature>
<feature type="region of interest" description="Disordered" evidence="1">
    <location>
        <begin position="187"/>
        <end position="260"/>
    </location>
</feature>
<organism evidence="2 3">
    <name type="scientific">Lecanosticta acicola</name>
    <dbReference type="NCBI Taxonomy" id="111012"/>
    <lineage>
        <taxon>Eukaryota</taxon>
        <taxon>Fungi</taxon>
        <taxon>Dikarya</taxon>
        <taxon>Ascomycota</taxon>
        <taxon>Pezizomycotina</taxon>
        <taxon>Dothideomycetes</taxon>
        <taxon>Dothideomycetidae</taxon>
        <taxon>Mycosphaerellales</taxon>
        <taxon>Mycosphaerellaceae</taxon>
        <taxon>Lecanosticta</taxon>
    </lineage>
</organism>
<name>A0AAI8Z094_9PEZI</name>
<evidence type="ECO:0000256" key="1">
    <source>
        <dbReference type="SAM" id="MobiDB-lite"/>
    </source>
</evidence>
<feature type="region of interest" description="Disordered" evidence="1">
    <location>
        <begin position="1"/>
        <end position="29"/>
    </location>
</feature>
<feature type="compositionally biased region" description="Polar residues" evidence="1">
    <location>
        <begin position="292"/>
        <end position="311"/>
    </location>
</feature>
<sequence length="380" mass="44043">MERISSYQSYQELPPSYSRATRSPTRRRSSTSAVRRVEFELQICSLDSSRRESWTEPITISLRSDLAWEDYQNTLEGLFRQRSCNKNKSFTWRTSLYFANGRFRQIDSRNWEEVLRQIMSLDSLPPGSKDWPTRLVARSNMMTSSRYEELMDGCAPEAPGWDVNTWKDYMLCGGWCLVPYERESASSGLRAGFQSPERSPSRSRGRSPKRTSTSSHPFTSSSQQRRESPARGRSPTVNIAAQTRRNTEINTRMPFDPRRAPPVRVRDVSAERNMYLSRREQRPREISRRETQGLQSTMAAASAARQSNTLPHPSLRRETQDVQSTMERTTLQGSTREPRRQKSPCHDTEARSQRSGTRGVMRRRPGELEKWDGRGYMPFF</sequence>
<feature type="compositionally biased region" description="Basic and acidic residues" evidence="1">
    <location>
        <begin position="336"/>
        <end position="352"/>
    </location>
</feature>
<feature type="region of interest" description="Disordered" evidence="1">
    <location>
        <begin position="275"/>
        <end position="374"/>
    </location>
</feature>
<proteinExistence type="predicted"/>
<feature type="compositionally biased region" description="Polar residues" evidence="1">
    <location>
        <begin position="235"/>
        <end position="250"/>
    </location>
</feature>
<protein>
    <submittedName>
        <fullName evidence="2">Uncharacterized protein</fullName>
    </submittedName>
</protein>
<dbReference type="AlphaFoldDB" id="A0AAI8Z094"/>
<reference evidence="2" key="1">
    <citation type="submission" date="2023-11" db="EMBL/GenBank/DDBJ databases">
        <authorList>
            <person name="Alioto T."/>
            <person name="Alioto T."/>
            <person name="Gomez Garrido J."/>
        </authorList>
    </citation>
    <scope>NUCLEOTIDE SEQUENCE</scope>
</reference>
<feature type="compositionally biased region" description="Basic and acidic residues" evidence="1">
    <location>
        <begin position="364"/>
        <end position="373"/>
    </location>
</feature>
<keyword evidence="3" id="KW-1185">Reference proteome</keyword>
<evidence type="ECO:0000313" key="2">
    <source>
        <dbReference type="EMBL" id="CAK4029235.1"/>
    </source>
</evidence>
<comment type="caution">
    <text evidence="2">The sequence shown here is derived from an EMBL/GenBank/DDBJ whole genome shotgun (WGS) entry which is preliminary data.</text>
</comment>